<protein>
    <submittedName>
        <fullName evidence="2 3">Uncharacterized protein</fullName>
    </submittedName>
</protein>
<dbReference type="VEuPathDB" id="VectorBase:ASIC010758"/>
<feature type="region of interest" description="Disordered" evidence="1">
    <location>
        <begin position="33"/>
        <end position="53"/>
    </location>
</feature>
<keyword evidence="4" id="KW-1185">Reference proteome</keyword>
<dbReference type="EMBL" id="ATLV01018382">
    <property type="status" value="NOT_ANNOTATED_CDS"/>
    <property type="molecule type" value="Genomic_DNA"/>
</dbReference>
<evidence type="ECO:0000313" key="3">
    <source>
        <dbReference type="EnsemblMetazoa" id="ASIC010758-PA"/>
    </source>
</evidence>
<evidence type="ECO:0000313" key="2">
    <source>
        <dbReference type="EMBL" id="KFB43077.1"/>
    </source>
</evidence>
<dbReference type="EMBL" id="KE525231">
    <property type="protein sequence ID" value="KFB43077.1"/>
    <property type="molecule type" value="Genomic_DNA"/>
</dbReference>
<sequence>MALSRMDNDAWRGWSRNPVVDKYDRPVVQSLVELEPERNHPATDTETIDPGVK</sequence>
<reference evidence="2 4" key="1">
    <citation type="journal article" date="2014" name="BMC Genomics">
        <title>Genome sequence of Anopheles sinensis provides insight into genetics basis of mosquito competence for malaria parasites.</title>
        <authorList>
            <person name="Zhou D."/>
            <person name="Zhang D."/>
            <person name="Ding G."/>
            <person name="Shi L."/>
            <person name="Hou Q."/>
            <person name="Ye Y."/>
            <person name="Xu Y."/>
            <person name="Zhou H."/>
            <person name="Xiong C."/>
            <person name="Li S."/>
            <person name="Yu J."/>
            <person name="Hong S."/>
            <person name="Yu X."/>
            <person name="Zou P."/>
            <person name="Chen C."/>
            <person name="Chang X."/>
            <person name="Wang W."/>
            <person name="Lv Y."/>
            <person name="Sun Y."/>
            <person name="Ma L."/>
            <person name="Shen B."/>
            <person name="Zhu C."/>
        </authorList>
    </citation>
    <scope>NUCLEOTIDE SEQUENCE [LARGE SCALE GENOMIC DNA]</scope>
</reference>
<evidence type="ECO:0000313" key="4">
    <source>
        <dbReference type="Proteomes" id="UP000030765"/>
    </source>
</evidence>
<organism evidence="2">
    <name type="scientific">Anopheles sinensis</name>
    <name type="common">Mosquito</name>
    <dbReference type="NCBI Taxonomy" id="74873"/>
    <lineage>
        <taxon>Eukaryota</taxon>
        <taxon>Metazoa</taxon>
        <taxon>Ecdysozoa</taxon>
        <taxon>Arthropoda</taxon>
        <taxon>Hexapoda</taxon>
        <taxon>Insecta</taxon>
        <taxon>Pterygota</taxon>
        <taxon>Neoptera</taxon>
        <taxon>Endopterygota</taxon>
        <taxon>Diptera</taxon>
        <taxon>Nematocera</taxon>
        <taxon>Culicoidea</taxon>
        <taxon>Culicidae</taxon>
        <taxon>Anophelinae</taxon>
        <taxon>Anopheles</taxon>
    </lineage>
</organism>
<dbReference type="Proteomes" id="UP000030765">
    <property type="component" value="Unassembled WGS sequence"/>
</dbReference>
<accession>A0A084VYN3</accession>
<name>A0A084VYN3_ANOSI</name>
<proteinExistence type="predicted"/>
<dbReference type="AlphaFoldDB" id="A0A084VYN3"/>
<gene>
    <name evidence="2" type="ORF">ZHAS_00010758</name>
</gene>
<dbReference type="EnsemblMetazoa" id="ASIC010758-RA">
    <property type="protein sequence ID" value="ASIC010758-PA"/>
    <property type="gene ID" value="ASIC010758"/>
</dbReference>
<evidence type="ECO:0000256" key="1">
    <source>
        <dbReference type="SAM" id="MobiDB-lite"/>
    </source>
</evidence>
<reference evidence="3" key="2">
    <citation type="submission" date="2020-05" db="UniProtKB">
        <authorList>
            <consortium name="EnsemblMetazoa"/>
        </authorList>
    </citation>
    <scope>IDENTIFICATION</scope>
</reference>